<dbReference type="InterPro" id="IPR017853">
    <property type="entry name" value="GH"/>
</dbReference>
<keyword evidence="1" id="KW-0378">Hydrolase</keyword>
<dbReference type="PANTHER" id="PTHR46066:SF2">
    <property type="entry name" value="CHITINASE DOMAIN-CONTAINING PROTEIN 1"/>
    <property type="match status" value="1"/>
</dbReference>
<evidence type="ECO:0000256" key="2">
    <source>
        <dbReference type="SAM" id="Phobius"/>
    </source>
</evidence>
<name>A0A1I5J6R5_9FIRM</name>
<gene>
    <name evidence="5" type="ORF">SAMN04489757_1699</name>
</gene>
<dbReference type="SUPFAM" id="SSF54106">
    <property type="entry name" value="LysM domain"/>
    <property type="match status" value="2"/>
</dbReference>
<dbReference type="Proteomes" id="UP000198806">
    <property type="component" value="Unassembled WGS sequence"/>
</dbReference>
<feature type="domain" description="LysM" evidence="3">
    <location>
        <begin position="2"/>
        <end position="46"/>
    </location>
</feature>
<keyword evidence="2" id="KW-1133">Transmembrane helix</keyword>
<dbReference type="SMART" id="SM00636">
    <property type="entry name" value="Glyco_18"/>
    <property type="match status" value="1"/>
</dbReference>
<dbReference type="Pfam" id="PF00704">
    <property type="entry name" value="Glyco_hydro_18"/>
    <property type="match status" value="1"/>
</dbReference>
<dbReference type="AlphaFoldDB" id="A0A1I5J6R5"/>
<evidence type="ECO:0000313" key="6">
    <source>
        <dbReference type="Proteomes" id="UP000198806"/>
    </source>
</evidence>
<dbReference type="GO" id="GO:0070492">
    <property type="term" value="F:oligosaccharide binding"/>
    <property type="evidence" value="ECO:0007669"/>
    <property type="project" value="TreeGrafter"/>
</dbReference>
<feature type="transmembrane region" description="Helical" evidence="2">
    <location>
        <begin position="394"/>
        <end position="415"/>
    </location>
</feature>
<keyword evidence="1" id="KW-0326">Glycosidase</keyword>
<feature type="domain" description="LysM" evidence="3">
    <location>
        <begin position="51"/>
        <end position="96"/>
    </location>
</feature>
<dbReference type="GO" id="GO:0016798">
    <property type="term" value="F:hydrolase activity, acting on glycosyl bonds"/>
    <property type="evidence" value="ECO:0007669"/>
    <property type="project" value="UniProtKB-KW"/>
</dbReference>
<dbReference type="CDD" id="cd00118">
    <property type="entry name" value="LysM"/>
    <property type="match status" value="2"/>
</dbReference>
<dbReference type="SMART" id="SM00257">
    <property type="entry name" value="LysM"/>
    <property type="match status" value="2"/>
</dbReference>
<dbReference type="Pfam" id="PF01476">
    <property type="entry name" value="LysM"/>
    <property type="match status" value="2"/>
</dbReference>
<proteinExistence type="predicted"/>
<keyword evidence="6" id="KW-1185">Reference proteome</keyword>
<dbReference type="Gene3D" id="3.10.350.10">
    <property type="entry name" value="LysM domain"/>
    <property type="match status" value="2"/>
</dbReference>
<organism evidence="5 6">
    <name type="scientific">Anaerocolumna aminovalerica</name>
    <dbReference type="NCBI Taxonomy" id="1527"/>
    <lineage>
        <taxon>Bacteria</taxon>
        <taxon>Bacillati</taxon>
        <taxon>Bacillota</taxon>
        <taxon>Clostridia</taxon>
        <taxon>Lachnospirales</taxon>
        <taxon>Lachnospiraceae</taxon>
        <taxon>Anaerocolumna</taxon>
    </lineage>
</organism>
<dbReference type="PROSITE" id="PS51910">
    <property type="entry name" value="GH18_2"/>
    <property type="match status" value="1"/>
</dbReference>
<dbReference type="Gene3D" id="3.20.20.80">
    <property type="entry name" value="Glycosidases"/>
    <property type="match status" value="1"/>
</dbReference>
<reference evidence="5 6" key="1">
    <citation type="submission" date="2016-10" db="EMBL/GenBank/DDBJ databases">
        <authorList>
            <person name="de Groot N.N."/>
        </authorList>
    </citation>
    <scope>NUCLEOTIDE SEQUENCE [LARGE SCALE GENOMIC DNA]</scope>
    <source>
        <strain evidence="5 6">DSM 1283</strain>
    </source>
</reference>
<dbReference type="InterPro" id="IPR036779">
    <property type="entry name" value="LysM_dom_sf"/>
</dbReference>
<dbReference type="GO" id="GO:0008061">
    <property type="term" value="F:chitin binding"/>
    <property type="evidence" value="ECO:0007669"/>
    <property type="project" value="InterPro"/>
</dbReference>
<protein>
    <submittedName>
        <fullName evidence="5">Spore germination protein</fullName>
    </submittedName>
</protein>
<evidence type="ECO:0000259" key="4">
    <source>
        <dbReference type="PROSITE" id="PS51910"/>
    </source>
</evidence>
<dbReference type="PROSITE" id="PS51782">
    <property type="entry name" value="LYSM"/>
    <property type="match status" value="2"/>
</dbReference>
<dbReference type="InterPro" id="IPR018392">
    <property type="entry name" value="LysM"/>
</dbReference>
<keyword evidence="2" id="KW-0472">Membrane</keyword>
<sequence length="426" mass="48427">MIIYVVQSGDTVDSIAAKYGISVTRLIQENGLRRPYNLVVGDALVILYPEVIHTVVEGDTLEGIAASYGISLMELLRNNFFLSDREYIYPGEELVISYKDPKIGNISTNGYTYPFINRDILRKTLPFLTYLTIFNYKITAQGNLNDIDDREIIQIAKAYDVAPIMLISTVSERGEQDLSIQQNILNNEEAQENLIKNILSMMESKGYLGLNIDFQYIHPSNRERFVDFVKRVTNELNEEGYFVFETITPSSFEVETGIIYQGIDYKGLGEAANGIVLLSYAWGFSYGLPIGILPFVTVRKLIDYAAAQIPTDRITMGIPIIGYVWQLPYIEGQTKANAISHENAVELAAEVGATIQYDDVSQTSYFHYVKTYEYLVLFKDARGIDGILNLMNEYNFHGIAVWNIMSFFAQMWLIINSRYNINRLTF</sequence>
<keyword evidence="2" id="KW-0812">Transmembrane</keyword>
<dbReference type="InterPro" id="IPR029070">
    <property type="entry name" value="Chitinase_insertion_sf"/>
</dbReference>
<dbReference type="OrthoDB" id="9769314at2"/>
<accession>A0A1I5J6R5</accession>
<evidence type="ECO:0000259" key="3">
    <source>
        <dbReference type="PROSITE" id="PS51782"/>
    </source>
</evidence>
<dbReference type="SUPFAM" id="SSF51445">
    <property type="entry name" value="(Trans)glycosidases"/>
    <property type="match status" value="1"/>
</dbReference>
<dbReference type="Gene3D" id="3.10.50.10">
    <property type="match status" value="1"/>
</dbReference>
<dbReference type="InterPro" id="IPR001223">
    <property type="entry name" value="Glyco_hydro18_cat"/>
</dbReference>
<dbReference type="EMBL" id="FOWD01000069">
    <property type="protein sequence ID" value="SFO68359.1"/>
    <property type="molecule type" value="Genomic_DNA"/>
</dbReference>
<feature type="domain" description="GH18" evidence="4">
    <location>
        <begin position="93"/>
        <end position="418"/>
    </location>
</feature>
<dbReference type="GO" id="GO:0005975">
    <property type="term" value="P:carbohydrate metabolic process"/>
    <property type="evidence" value="ECO:0007669"/>
    <property type="project" value="InterPro"/>
</dbReference>
<evidence type="ECO:0000313" key="5">
    <source>
        <dbReference type="EMBL" id="SFO68359.1"/>
    </source>
</evidence>
<dbReference type="InterPro" id="IPR011583">
    <property type="entry name" value="Chitinase_II/V-like_cat"/>
</dbReference>
<dbReference type="PANTHER" id="PTHR46066">
    <property type="entry name" value="CHITINASE DOMAIN-CONTAINING PROTEIN 1 FAMILY MEMBER"/>
    <property type="match status" value="1"/>
</dbReference>
<dbReference type="GO" id="GO:0012505">
    <property type="term" value="C:endomembrane system"/>
    <property type="evidence" value="ECO:0007669"/>
    <property type="project" value="TreeGrafter"/>
</dbReference>
<dbReference type="RefSeq" id="WP_091689347.1">
    <property type="nucleotide sequence ID" value="NZ_BAABFM010000054.1"/>
</dbReference>
<evidence type="ECO:0000256" key="1">
    <source>
        <dbReference type="ARBA" id="ARBA00023295"/>
    </source>
</evidence>
<dbReference type="STRING" id="1527.SAMN04489757_1699"/>